<feature type="transmembrane region" description="Helical" evidence="7">
    <location>
        <begin position="56"/>
        <end position="77"/>
    </location>
</feature>
<feature type="transmembrane region" description="Helical" evidence="7">
    <location>
        <begin position="140"/>
        <end position="161"/>
    </location>
</feature>
<keyword evidence="3 7" id="KW-1003">Cell membrane</keyword>
<evidence type="ECO:0000256" key="5">
    <source>
        <dbReference type="ARBA" id="ARBA00022989"/>
    </source>
</evidence>
<evidence type="ECO:0000313" key="9">
    <source>
        <dbReference type="EMBL" id="MFC5002003.1"/>
    </source>
</evidence>
<organism evidence="9 10">
    <name type="scientific">Dactylosporangium cerinum</name>
    <dbReference type="NCBI Taxonomy" id="1434730"/>
    <lineage>
        <taxon>Bacteria</taxon>
        <taxon>Bacillati</taxon>
        <taxon>Actinomycetota</taxon>
        <taxon>Actinomycetes</taxon>
        <taxon>Micromonosporales</taxon>
        <taxon>Micromonosporaceae</taxon>
        <taxon>Dactylosporangium</taxon>
    </lineage>
</organism>
<comment type="caution">
    <text evidence="9">The sequence shown here is derived from an EMBL/GenBank/DDBJ whole genome shotgun (WGS) entry which is preliminary data.</text>
</comment>
<accession>A0ABV9W2V5</accession>
<evidence type="ECO:0000256" key="7">
    <source>
        <dbReference type="RuleBase" id="RU367016"/>
    </source>
</evidence>
<evidence type="ECO:0000256" key="1">
    <source>
        <dbReference type="ARBA" id="ARBA00004651"/>
    </source>
</evidence>
<sequence length="214" mass="22797">MTRFLDQLLGLHGTAVYAIVGLLVFAEDALLVGFVLPGEAAAILGGVAASRGNVSLGLMCTVVVVAAIVGDSVGYEIGARYGVRLLRLRPLRQRSARIDVARSKLARQGGPAVVGGRFVAYLRAVMPFLAGTSHMPYLRFLTYNAFGGLVWGAGSVLLGYLAGNSYTAVENTFGSVTTVVAALLLILGVTAWTVRRHRRQRRSVRDHEPDPTDS</sequence>
<keyword evidence="10" id="KW-1185">Reference proteome</keyword>
<evidence type="ECO:0000259" key="8">
    <source>
        <dbReference type="Pfam" id="PF09335"/>
    </source>
</evidence>
<feature type="domain" description="VTT" evidence="8">
    <location>
        <begin position="36"/>
        <end position="160"/>
    </location>
</feature>
<comment type="similarity">
    <text evidence="2 7">Belongs to the DedA family.</text>
</comment>
<gene>
    <name evidence="9" type="ORF">ACFPIJ_29745</name>
</gene>
<keyword evidence="6 7" id="KW-0472">Membrane</keyword>
<feature type="transmembrane region" description="Helical" evidence="7">
    <location>
        <begin position="173"/>
        <end position="194"/>
    </location>
</feature>
<dbReference type="PANTHER" id="PTHR30353:SF15">
    <property type="entry name" value="INNER MEMBRANE PROTEIN YABI"/>
    <property type="match status" value="1"/>
</dbReference>
<dbReference type="RefSeq" id="WP_380119682.1">
    <property type="nucleotide sequence ID" value="NZ_JBHSIU010000041.1"/>
</dbReference>
<keyword evidence="4 7" id="KW-0812">Transmembrane</keyword>
<dbReference type="Pfam" id="PF09335">
    <property type="entry name" value="VTT_dom"/>
    <property type="match status" value="1"/>
</dbReference>
<dbReference type="Proteomes" id="UP001595912">
    <property type="component" value="Unassembled WGS sequence"/>
</dbReference>
<dbReference type="InterPro" id="IPR032816">
    <property type="entry name" value="VTT_dom"/>
</dbReference>
<protein>
    <submittedName>
        <fullName evidence="9">DedA family protein</fullName>
    </submittedName>
</protein>
<reference evidence="10" key="1">
    <citation type="journal article" date="2019" name="Int. J. Syst. Evol. Microbiol.">
        <title>The Global Catalogue of Microorganisms (GCM) 10K type strain sequencing project: providing services to taxonomists for standard genome sequencing and annotation.</title>
        <authorList>
            <consortium name="The Broad Institute Genomics Platform"/>
            <consortium name="The Broad Institute Genome Sequencing Center for Infectious Disease"/>
            <person name="Wu L."/>
            <person name="Ma J."/>
        </authorList>
    </citation>
    <scope>NUCLEOTIDE SEQUENCE [LARGE SCALE GENOMIC DNA]</scope>
    <source>
        <strain evidence="10">CGMCC 4.7152</strain>
    </source>
</reference>
<feature type="transmembrane region" description="Helical" evidence="7">
    <location>
        <begin position="12"/>
        <end position="36"/>
    </location>
</feature>
<evidence type="ECO:0000256" key="4">
    <source>
        <dbReference type="ARBA" id="ARBA00022692"/>
    </source>
</evidence>
<evidence type="ECO:0000313" key="10">
    <source>
        <dbReference type="Proteomes" id="UP001595912"/>
    </source>
</evidence>
<keyword evidence="5 7" id="KW-1133">Transmembrane helix</keyword>
<evidence type="ECO:0000256" key="3">
    <source>
        <dbReference type="ARBA" id="ARBA00022475"/>
    </source>
</evidence>
<dbReference type="PANTHER" id="PTHR30353">
    <property type="entry name" value="INNER MEMBRANE PROTEIN DEDA-RELATED"/>
    <property type="match status" value="1"/>
</dbReference>
<evidence type="ECO:0000256" key="2">
    <source>
        <dbReference type="ARBA" id="ARBA00010792"/>
    </source>
</evidence>
<evidence type="ECO:0000256" key="6">
    <source>
        <dbReference type="ARBA" id="ARBA00023136"/>
    </source>
</evidence>
<proteinExistence type="inferred from homology"/>
<comment type="subcellular location">
    <subcellularLocation>
        <location evidence="1 7">Cell membrane</location>
        <topology evidence="1 7">Multi-pass membrane protein</topology>
    </subcellularLocation>
</comment>
<dbReference type="EMBL" id="JBHSIU010000041">
    <property type="protein sequence ID" value="MFC5002003.1"/>
    <property type="molecule type" value="Genomic_DNA"/>
</dbReference>
<dbReference type="InterPro" id="IPR032818">
    <property type="entry name" value="DedA-like"/>
</dbReference>
<name>A0ABV9W2V5_9ACTN</name>